<comment type="caution">
    <text evidence="1">The sequence shown here is derived from an EMBL/GenBank/DDBJ whole genome shotgun (WGS) entry which is preliminary data.</text>
</comment>
<dbReference type="Proteomes" id="UP000299102">
    <property type="component" value="Unassembled WGS sequence"/>
</dbReference>
<evidence type="ECO:0000313" key="2">
    <source>
        <dbReference type="Proteomes" id="UP000299102"/>
    </source>
</evidence>
<sequence>MGQGSRVEFEATAVGFACGRKPLKSSKYLLMQLLEGFININAPKNEKKWKIKNLFVDNEGSPTTVMMFVEEKWTKYKRYDHVFEPKPYTRGRECRRRNGRRITVAFRNVGGRRFICVDSAVEPQDLKRRIQLAPLDAAAGGPGSAAADVVAPSGPEALLVGASMSGWMLPRGSLSLSVEEIAVCTHDATHHL</sequence>
<keyword evidence="2" id="KW-1185">Reference proteome</keyword>
<evidence type="ECO:0000313" key="1">
    <source>
        <dbReference type="EMBL" id="GBP34990.1"/>
    </source>
</evidence>
<gene>
    <name evidence="1" type="ORF">EVAR_28455_1</name>
</gene>
<dbReference type="EMBL" id="BGZK01000297">
    <property type="protein sequence ID" value="GBP34990.1"/>
    <property type="molecule type" value="Genomic_DNA"/>
</dbReference>
<dbReference type="AlphaFoldDB" id="A0A4C1V8X7"/>
<protein>
    <submittedName>
        <fullName evidence="1">Uncharacterized protein</fullName>
    </submittedName>
</protein>
<organism evidence="1 2">
    <name type="scientific">Eumeta variegata</name>
    <name type="common">Bagworm moth</name>
    <name type="synonym">Eumeta japonica</name>
    <dbReference type="NCBI Taxonomy" id="151549"/>
    <lineage>
        <taxon>Eukaryota</taxon>
        <taxon>Metazoa</taxon>
        <taxon>Ecdysozoa</taxon>
        <taxon>Arthropoda</taxon>
        <taxon>Hexapoda</taxon>
        <taxon>Insecta</taxon>
        <taxon>Pterygota</taxon>
        <taxon>Neoptera</taxon>
        <taxon>Endopterygota</taxon>
        <taxon>Lepidoptera</taxon>
        <taxon>Glossata</taxon>
        <taxon>Ditrysia</taxon>
        <taxon>Tineoidea</taxon>
        <taxon>Psychidae</taxon>
        <taxon>Oiketicinae</taxon>
        <taxon>Eumeta</taxon>
    </lineage>
</organism>
<accession>A0A4C1V8X7</accession>
<reference evidence="1 2" key="1">
    <citation type="journal article" date="2019" name="Commun. Biol.">
        <title>The bagworm genome reveals a unique fibroin gene that provides high tensile strength.</title>
        <authorList>
            <person name="Kono N."/>
            <person name="Nakamura H."/>
            <person name="Ohtoshi R."/>
            <person name="Tomita M."/>
            <person name="Numata K."/>
            <person name="Arakawa K."/>
        </authorList>
    </citation>
    <scope>NUCLEOTIDE SEQUENCE [LARGE SCALE GENOMIC DNA]</scope>
</reference>
<name>A0A4C1V8X7_EUMVA</name>
<proteinExistence type="predicted"/>